<dbReference type="AlphaFoldDB" id="A0A5B7EHE6"/>
<evidence type="ECO:0000313" key="1">
    <source>
        <dbReference type="EMBL" id="MPC33572.1"/>
    </source>
</evidence>
<dbReference type="Proteomes" id="UP000324222">
    <property type="component" value="Unassembled WGS sequence"/>
</dbReference>
<evidence type="ECO:0000313" key="2">
    <source>
        <dbReference type="Proteomes" id="UP000324222"/>
    </source>
</evidence>
<gene>
    <name evidence="1" type="ORF">E2C01_026927</name>
</gene>
<sequence>MHHSQHCAPSSLGSEVAWFAPFDMWHGCQVCSWESAIWRFLDAVNNARGSPVTC</sequence>
<protein>
    <submittedName>
        <fullName evidence="1">Uncharacterized protein</fullName>
    </submittedName>
</protein>
<accession>A0A5B7EHE6</accession>
<reference evidence="1 2" key="1">
    <citation type="submission" date="2019-05" db="EMBL/GenBank/DDBJ databases">
        <title>Another draft genome of Portunus trituberculatus and its Hox gene families provides insights of decapod evolution.</title>
        <authorList>
            <person name="Jeong J.-H."/>
            <person name="Song I."/>
            <person name="Kim S."/>
            <person name="Choi T."/>
            <person name="Kim D."/>
            <person name="Ryu S."/>
            <person name="Kim W."/>
        </authorList>
    </citation>
    <scope>NUCLEOTIDE SEQUENCE [LARGE SCALE GENOMIC DNA]</scope>
    <source>
        <tissue evidence="1">Muscle</tissue>
    </source>
</reference>
<comment type="caution">
    <text evidence="1">The sequence shown here is derived from an EMBL/GenBank/DDBJ whole genome shotgun (WGS) entry which is preliminary data.</text>
</comment>
<organism evidence="1 2">
    <name type="scientific">Portunus trituberculatus</name>
    <name type="common">Swimming crab</name>
    <name type="synonym">Neptunus trituberculatus</name>
    <dbReference type="NCBI Taxonomy" id="210409"/>
    <lineage>
        <taxon>Eukaryota</taxon>
        <taxon>Metazoa</taxon>
        <taxon>Ecdysozoa</taxon>
        <taxon>Arthropoda</taxon>
        <taxon>Crustacea</taxon>
        <taxon>Multicrustacea</taxon>
        <taxon>Malacostraca</taxon>
        <taxon>Eumalacostraca</taxon>
        <taxon>Eucarida</taxon>
        <taxon>Decapoda</taxon>
        <taxon>Pleocyemata</taxon>
        <taxon>Brachyura</taxon>
        <taxon>Eubrachyura</taxon>
        <taxon>Portunoidea</taxon>
        <taxon>Portunidae</taxon>
        <taxon>Portuninae</taxon>
        <taxon>Portunus</taxon>
    </lineage>
</organism>
<keyword evidence="2" id="KW-1185">Reference proteome</keyword>
<name>A0A5B7EHE6_PORTR</name>
<dbReference type="EMBL" id="VSRR010002861">
    <property type="protein sequence ID" value="MPC33572.1"/>
    <property type="molecule type" value="Genomic_DNA"/>
</dbReference>
<proteinExistence type="predicted"/>